<dbReference type="EMBL" id="GGEC01086769">
    <property type="protein sequence ID" value="MBX67253.1"/>
    <property type="molecule type" value="Transcribed_RNA"/>
</dbReference>
<organism evidence="1">
    <name type="scientific">Rhizophora mucronata</name>
    <name type="common">Asiatic mangrove</name>
    <dbReference type="NCBI Taxonomy" id="61149"/>
    <lineage>
        <taxon>Eukaryota</taxon>
        <taxon>Viridiplantae</taxon>
        <taxon>Streptophyta</taxon>
        <taxon>Embryophyta</taxon>
        <taxon>Tracheophyta</taxon>
        <taxon>Spermatophyta</taxon>
        <taxon>Magnoliopsida</taxon>
        <taxon>eudicotyledons</taxon>
        <taxon>Gunneridae</taxon>
        <taxon>Pentapetalae</taxon>
        <taxon>rosids</taxon>
        <taxon>fabids</taxon>
        <taxon>Malpighiales</taxon>
        <taxon>Rhizophoraceae</taxon>
        <taxon>Rhizophora</taxon>
    </lineage>
</organism>
<name>A0A2P2QJV4_RHIMU</name>
<sequence>MCLPSHRKANGCGPN</sequence>
<protein>
    <submittedName>
        <fullName evidence="1">Uncharacterized protein</fullName>
    </submittedName>
</protein>
<reference evidence="1" key="1">
    <citation type="submission" date="2018-02" db="EMBL/GenBank/DDBJ databases">
        <title>Rhizophora mucronata_Transcriptome.</title>
        <authorList>
            <person name="Meera S.P."/>
            <person name="Sreeshan A."/>
            <person name="Augustine A."/>
        </authorList>
    </citation>
    <scope>NUCLEOTIDE SEQUENCE</scope>
    <source>
        <tissue evidence="1">Leaf</tissue>
    </source>
</reference>
<proteinExistence type="predicted"/>
<evidence type="ECO:0000313" key="1">
    <source>
        <dbReference type="EMBL" id="MBX67253.1"/>
    </source>
</evidence>
<accession>A0A2P2QJV4</accession>